<evidence type="ECO:0000313" key="2">
    <source>
        <dbReference type="EMBL" id="RBQ18157.1"/>
    </source>
</evidence>
<dbReference type="Proteomes" id="UP000253303">
    <property type="component" value="Unassembled WGS sequence"/>
</dbReference>
<evidence type="ECO:0000256" key="1">
    <source>
        <dbReference type="SAM" id="MobiDB-lite"/>
    </source>
</evidence>
<feature type="region of interest" description="Disordered" evidence="1">
    <location>
        <begin position="45"/>
        <end position="67"/>
    </location>
</feature>
<accession>A0A366LWM3</accession>
<reference evidence="2 3" key="1">
    <citation type="submission" date="2018-06" db="EMBL/GenBank/DDBJ databases">
        <title>Sphaerisporangium craniellae sp. nov., isolated from a marine sponge in the South China Sea.</title>
        <authorList>
            <person name="Li L."/>
        </authorList>
    </citation>
    <scope>NUCLEOTIDE SEQUENCE [LARGE SCALE GENOMIC DNA]</scope>
    <source>
        <strain evidence="2 3">LHW63015</strain>
    </source>
</reference>
<dbReference type="AlphaFoldDB" id="A0A366LWM3"/>
<dbReference type="RefSeq" id="WP_113982235.1">
    <property type="nucleotide sequence ID" value="NZ_QMEY01000008.1"/>
</dbReference>
<sequence>MNGDLSRVEAEPDGERHLRITLELTVEVLDIDALQAAALAELRDPGHGFDESQRREQSAAVTGDESGASALQWLIQPDHVRGLIEHIDEVEPRDAVLSVELAEDLDEDEEEEEDQ</sequence>
<keyword evidence="3" id="KW-1185">Reference proteome</keyword>
<evidence type="ECO:0000313" key="3">
    <source>
        <dbReference type="Proteomes" id="UP000253303"/>
    </source>
</evidence>
<feature type="compositionally biased region" description="Basic and acidic residues" evidence="1">
    <location>
        <begin position="45"/>
        <end position="57"/>
    </location>
</feature>
<organism evidence="2 3">
    <name type="scientific">Spongiactinospora rosea</name>
    <dbReference type="NCBI Taxonomy" id="2248750"/>
    <lineage>
        <taxon>Bacteria</taxon>
        <taxon>Bacillati</taxon>
        <taxon>Actinomycetota</taxon>
        <taxon>Actinomycetes</taxon>
        <taxon>Streptosporangiales</taxon>
        <taxon>Streptosporangiaceae</taxon>
        <taxon>Spongiactinospora</taxon>
    </lineage>
</organism>
<dbReference type="EMBL" id="QMEY01000008">
    <property type="protein sequence ID" value="RBQ18157.1"/>
    <property type="molecule type" value="Genomic_DNA"/>
</dbReference>
<proteinExistence type="predicted"/>
<protein>
    <submittedName>
        <fullName evidence="2">Uncharacterized protein</fullName>
    </submittedName>
</protein>
<dbReference type="OrthoDB" id="3541421at2"/>
<gene>
    <name evidence="2" type="ORF">DP939_19825</name>
</gene>
<comment type="caution">
    <text evidence="2">The sequence shown here is derived from an EMBL/GenBank/DDBJ whole genome shotgun (WGS) entry which is preliminary data.</text>
</comment>
<name>A0A366LWM3_9ACTN</name>